<keyword evidence="3" id="KW-1185">Reference proteome</keyword>
<dbReference type="RefSeq" id="WP_145291610.1">
    <property type="nucleotide sequence ID" value="NZ_CP036291.1"/>
</dbReference>
<dbReference type="EMBL" id="CP036291">
    <property type="protein sequence ID" value="QDU91469.1"/>
    <property type="molecule type" value="Genomic_DNA"/>
</dbReference>
<evidence type="ECO:0000313" key="3">
    <source>
        <dbReference type="Proteomes" id="UP000317429"/>
    </source>
</evidence>
<dbReference type="CDD" id="cd00198">
    <property type="entry name" value="vWFA"/>
    <property type="match status" value="1"/>
</dbReference>
<dbReference type="PANTHER" id="PTHR37947:SF1">
    <property type="entry name" value="BLL2462 PROTEIN"/>
    <property type="match status" value="1"/>
</dbReference>
<keyword evidence="1" id="KW-0812">Transmembrane</keyword>
<dbReference type="PANTHER" id="PTHR37947">
    <property type="entry name" value="BLL2462 PROTEIN"/>
    <property type="match status" value="1"/>
</dbReference>
<dbReference type="InterPro" id="IPR036465">
    <property type="entry name" value="vWFA_dom_sf"/>
</dbReference>
<keyword evidence="1" id="KW-1133">Transmembrane helix</keyword>
<organism evidence="2 3">
    <name type="scientific">Pirellulimonas nuda</name>
    <dbReference type="NCBI Taxonomy" id="2528009"/>
    <lineage>
        <taxon>Bacteria</taxon>
        <taxon>Pseudomonadati</taxon>
        <taxon>Planctomycetota</taxon>
        <taxon>Planctomycetia</taxon>
        <taxon>Pirellulales</taxon>
        <taxon>Lacipirellulaceae</taxon>
        <taxon>Pirellulimonas</taxon>
    </lineage>
</organism>
<gene>
    <name evidence="2" type="ORF">Pla175_48980</name>
</gene>
<feature type="transmembrane region" description="Helical" evidence="1">
    <location>
        <begin position="41"/>
        <end position="59"/>
    </location>
</feature>
<dbReference type="SUPFAM" id="SSF52317">
    <property type="entry name" value="Class I glutamine amidotransferase-like"/>
    <property type="match status" value="1"/>
</dbReference>
<name>A0A518DJ13_9BACT</name>
<dbReference type="AlphaFoldDB" id="A0A518DJ13"/>
<dbReference type="InterPro" id="IPR029062">
    <property type="entry name" value="Class_I_gatase-like"/>
</dbReference>
<protein>
    <recommendedName>
        <fullName evidence="4">Glutamine amidotransferase domain-containing protein</fullName>
    </recommendedName>
</protein>
<dbReference type="KEGG" id="pnd:Pla175_48980"/>
<reference evidence="2 3" key="1">
    <citation type="submission" date="2019-02" db="EMBL/GenBank/DDBJ databases">
        <title>Deep-cultivation of Planctomycetes and their phenomic and genomic characterization uncovers novel biology.</title>
        <authorList>
            <person name="Wiegand S."/>
            <person name="Jogler M."/>
            <person name="Boedeker C."/>
            <person name="Pinto D."/>
            <person name="Vollmers J."/>
            <person name="Rivas-Marin E."/>
            <person name="Kohn T."/>
            <person name="Peeters S.H."/>
            <person name="Heuer A."/>
            <person name="Rast P."/>
            <person name="Oberbeckmann S."/>
            <person name="Bunk B."/>
            <person name="Jeske O."/>
            <person name="Meyerdierks A."/>
            <person name="Storesund J.E."/>
            <person name="Kallscheuer N."/>
            <person name="Luecker S."/>
            <person name="Lage O.M."/>
            <person name="Pohl T."/>
            <person name="Merkel B.J."/>
            <person name="Hornburger P."/>
            <person name="Mueller R.-W."/>
            <person name="Bruemmer F."/>
            <person name="Labrenz M."/>
            <person name="Spormann A.M."/>
            <person name="Op den Camp H."/>
            <person name="Overmann J."/>
            <person name="Amann R."/>
            <person name="Jetten M.S.M."/>
            <person name="Mascher T."/>
            <person name="Medema M.H."/>
            <person name="Devos D.P."/>
            <person name="Kaster A.-K."/>
            <person name="Ovreas L."/>
            <person name="Rohde M."/>
            <person name="Galperin M.Y."/>
            <person name="Jogler C."/>
        </authorList>
    </citation>
    <scope>NUCLEOTIDE SEQUENCE [LARGE SCALE GENOMIC DNA]</scope>
    <source>
        <strain evidence="2 3">Pla175</strain>
    </source>
</reference>
<accession>A0A518DJ13</accession>
<dbReference type="Proteomes" id="UP000317429">
    <property type="component" value="Chromosome"/>
</dbReference>
<dbReference type="Gene3D" id="3.40.50.880">
    <property type="match status" value="1"/>
</dbReference>
<proteinExistence type="predicted"/>
<evidence type="ECO:0000313" key="2">
    <source>
        <dbReference type="EMBL" id="QDU91469.1"/>
    </source>
</evidence>
<sequence>MHWSFDPVGGAPFTLLVGVVLVLLVWLVPPSRGRLTRRQRGALVALRLAFLALVLLTMVRPSLQYTRVEKLRATLVLLLDSSRSMQVEDSLGDASRWRSVVDMLGESREALEKLSENWDVAAWRFDTGLTPVAFENGTLVLPETPDGDQTGIGAALSELTDRVSDNRLLGVVLVSDGAQRATAPRDLAPQLAARRLAADGAPLYGVAVGSPASGGGSDLAIEDLSVSDTLFAQAPAEVTARLRIDGYSNRAVSVQLLWEDDAGELKPVDAQRIETDDRRGGYPIRLRYTPTRPGEQKIVVRVEPLEGEQVTGNNEAGTFVTVREGGVRVLYLAGATRRGGFPGVEQRFVRAALDGSPDIAVQRRMFNYSRPPQRLEEELRPGAFEVFVLDNLDKEALELSAWRALADRVREGAGLIMVGGYHSFGAGGHASTPMADLLPIGIGPLERQNFGEPLQKDLHVAGPLKLRPTRPFGLASPVTKLAEKPADSSAGAWGELPPLLGANRLERSRLKPNAQVLLETDDAAASPILVDGQPGAGRVLALAGDSTWRWVLGGFEDAHRRFWRQVVLWLAKKDDREQRPVWIELASRRVPRGGRLEFETGAAEAEPGAPPLEIEVTVEGPDGQSQSAPVGPRGDRFAGVVRDTGLAGDYRVRAVAKRGDDVVGETEARFLTPASDLELDRPAADPALLAQLAQMTAPAGGRLLAAEELPALLAELAQREPELEEEVVARITLWDNWPVLLAMVTLLGVEWWLRKRWGLA</sequence>
<evidence type="ECO:0000256" key="1">
    <source>
        <dbReference type="SAM" id="Phobius"/>
    </source>
</evidence>
<dbReference type="Gene3D" id="3.40.50.410">
    <property type="entry name" value="von Willebrand factor, type A domain"/>
    <property type="match status" value="1"/>
</dbReference>
<feature type="transmembrane region" description="Helical" evidence="1">
    <location>
        <begin position="12"/>
        <end position="29"/>
    </location>
</feature>
<dbReference type="OrthoDB" id="9781333at2"/>
<evidence type="ECO:0008006" key="4">
    <source>
        <dbReference type="Google" id="ProtNLM"/>
    </source>
</evidence>
<keyword evidence="1" id="KW-0472">Membrane</keyword>
<dbReference type="SUPFAM" id="SSF53300">
    <property type="entry name" value="vWA-like"/>
    <property type="match status" value="1"/>
</dbReference>